<dbReference type="PIRSF" id="PIRSF005962">
    <property type="entry name" value="Pept_M20D_amidohydro"/>
    <property type="match status" value="1"/>
</dbReference>
<feature type="domain" description="Peptidase M20 dimerisation" evidence="2">
    <location>
        <begin position="213"/>
        <end position="305"/>
    </location>
</feature>
<dbReference type="Pfam" id="PF07687">
    <property type="entry name" value="M20_dimer"/>
    <property type="match status" value="1"/>
</dbReference>
<dbReference type="InterPro" id="IPR017439">
    <property type="entry name" value="Amidohydrolase"/>
</dbReference>
<sequence length="416" mass="43629">MTITPTLSAEPMPAPFGPVAESDPLPGRLDAWLAAHAEELVSIRRHFHMHPELSGEEHGTAAYVAERLAAAGLQPRLIPGGNGVLCDIGEGDRVIALRGDMDALPIQDPKDVPYRSTVDGACHACGHDVHTTVVLGTGLMLADLAKRGELAGRVRLVFQPSEEKFPSGAPVMMRAGALDDVAAIFAVHCDPRLPAGMVGMRSGPLTAASDMLEVRLTGRGGHTSRPHLTTDLVHALSRVVVDVPALLDRRLDPRVGVALVFGAIQAGQAANAIPQEGIVRGTVRMLDRDAWKTVPGMVEQLIRDVVAATGAHAEIDYTPGVPPVVNDRVATAVFAGAAAAALGEDRVTETPISMGGEDFAWYLEEVPGAMARLGVGRAGQALDLHQGDFDVDESAIAVGVRMMTHTAMAAVSSAAF</sequence>
<dbReference type="GO" id="GO:0046872">
    <property type="term" value="F:metal ion binding"/>
    <property type="evidence" value="ECO:0007669"/>
    <property type="project" value="UniProtKB-KW"/>
</dbReference>
<dbReference type="SUPFAM" id="SSF55031">
    <property type="entry name" value="Bacterial exopeptidase dimerisation domain"/>
    <property type="match status" value="1"/>
</dbReference>
<dbReference type="InterPro" id="IPR011650">
    <property type="entry name" value="Peptidase_M20_dimer"/>
</dbReference>
<dbReference type="InterPro" id="IPR002933">
    <property type="entry name" value="Peptidase_M20"/>
</dbReference>
<comment type="cofactor">
    <cofactor evidence="1">
        <name>Mn(2+)</name>
        <dbReference type="ChEBI" id="CHEBI:29035"/>
    </cofactor>
    <text evidence="1">The Mn(2+) ion enhances activity.</text>
</comment>
<comment type="caution">
    <text evidence="3">The sequence shown here is derived from an EMBL/GenBank/DDBJ whole genome shotgun (WGS) entry which is preliminary data.</text>
</comment>
<feature type="binding site" evidence="1">
    <location>
        <position position="385"/>
    </location>
    <ligand>
        <name>Mn(2+)</name>
        <dbReference type="ChEBI" id="CHEBI:29035"/>
        <label>2</label>
    </ligand>
</feature>
<keyword evidence="1" id="KW-0464">Manganese</keyword>
<dbReference type="SUPFAM" id="SSF53187">
    <property type="entry name" value="Zn-dependent exopeptidases"/>
    <property type="match status" value="1"/>
</dbReference>
<feature type="binding site" evidence="1">
    <location>
        <position position="188"/>
    </location>
    <ligand>
        <name>Mn(2+)</name>
        <dbReference type="ChEBI" id="CHEBI:29035"/>
        <label>2</label>
    </ligand>
</feature>
<dbReference type="PANTHER" id="PTHR11014:SF63">
    <property type="entry name" value="METALLOPEPTIDASE, PUTATIVE (AFU_ORTHOLOGUE AFUA_6G09600)-RELATED"/>
    <property type="match status" value="1"/>
</dbReference>
<dbReference type="Pfam" id="PF01546">
    <property type="entry name" value="Peptidase_M20"/>
    <property type="match status" value="1"/>
</dbReference>
<protein>
    <submittedName>
        <fullName evidence="3">Peptidase</fullName>
    </submittedName>
</protein>
<dbReference type="Gene3D" id="3.40.630.10">
    <property type="entry name" value="Zn peptidases"/>
    <property type="match status" value="1"/>
</dbReference>
<evidence type="ECO:0000313" key="3">
    <source>
        <dbReference type="EMBL" id="GLZ76550.1"/>
    </source>
</evidence>
<keyword evidence="1" id="KW-0479">Metal-binding</keyword>
<keyword evidence="4" id="KW-1185">Reference proteome</keyword>
<gene>
    <name evidence="3" type="ORF">Afil01_13570</name>
</gene>
<reference evidence="3" key="1">
    <citation type="submission" date="2023-03" db="EMBL/GenBank/DDBJ databases">
        <title>Actinorhabdospora filicis NBRC 111898.</title>
        <authorList>
            <person name="Ichikawa N."/>
            <person name="Sato H."/>
            <person name="Tonouchi N."/>
        </authorList>
    </citation>
    <scope>NUCLEOTIDE SEQUENCE</scope>
    <source>
        <strain evidence="3">NBRC 111898</strain>
    </source>
</reference>
<feature type="binding site" evidence="1">
    <location>
        <position position="163"/>
    </location>
    <ligand>
        <name>Mn(2+)</name>
        <dbReference type="ChEBI" id="CHEBI:29035"/>
        <label>2</label>
    </ligand>
</feature>
<name>A0A9W6W9D6_9ACTN</name>
<dbReference type="GO" id="GO:0016787">
    <property type="term" value="F:hydrolase activity"/>
    <property type="evidence" value="ECO:0007669"/>
    <property type="project" value="InterPro"/>
</dbReference>
<evidence type="ECO:0000313" key="4">
    <source>
        <dbReference type="Proteomes" id="UP001165079"/>
    </source>
</evidence>
<dbReference type="EMBL" id="BSTX01000001">
    <property type="protein sequence ID" value="GLZ76550.1"/>
    <property type="molecule type" value="Genomic_DNA"/>
</dbReference>
<dbReference type="Proteomes" id="UP001165079">
    <property type="component" value="Unassembled WGS sequence"/>
</dbReference>
<feature type="binding site" evidence="1">
    <location>
        <position position="125"/>
    </location>
    <ligand>
        <name>Mn(2+)</name>
        <dbReference type="ChEBI" id="CHEBI:29035"/>
        <label>2</label>
    </ligand>
</feature>
<accession>A0A9W6W9D6</accession>
<dbReference type="InterPro" id="IPR036264">
    <property type="entry name" value="Bact_exopeptidase_dim_dom"/>
</dbReference>
<organism evidence="3 4">
    <name type="scientific">Actinorhabdospora filicis</name>
    <dbReference type="NCBI Taxonomy" id="1785913"/>
    <lineage>
        <taxon>Bacteria</taxon>
        <taxon>Bacillati</taxon>
        <taxon>Actinomycetota</taxon>
        <taxon>Actinomycetes</taxon>
        <taxon>Micromonosporales</taxon>
        <taxon>Micromonosporaceae</taxon>
        <taxon>Actinorhabdospora</taxon>
    </lineage>
</organism>
<proteinExistence type="predicted"/>
<dbReference type="Gene3D" id="3.30.70.360">
    <property type="match status" value="1"/>
</dbReference>
<evidence type="ECO:0000259" key="2">
    <source>
        <dbReference type="Pfam" id="PF07687"/>
    </source>
</evidence>
<dbReference type="NCBIfam" id="TIGR01891">
    <property type="entry name" value="amidohydrolases"/>
    <property type="match status" value="1"/>
</dbReference>
<evidence type="ECO:0000256" key="1">
    <source>
        <dbReference type="PIRSR" id="PIRSR005962-1"/>
    </source>
</evidence>
<dbReference type="AlphaFoldDB" id="A0A9W6W9D6"/>
<dbReference type="PANTHER" id="PTHR11014">
    <property type="entry name" value="PEPTIDASE M20 FAMILY MEMBER"/>
    <property type="match status" value="1"/>
</dbReference>
<feature type="binding site" evidence="1">
    <location>
        <position position="127"/>
    </location>
    <ligand>
        <name>Mn(2+)</name>
        <dbReference type="ChEBI" id="CHEBI:29035"/>
        <label>2</label>
    </ligand>
</feature>